<dbReference type="EMBL" id="JBBUKT010000008">
    <property type="protein sequence ID" value="MEK7952627.1"/>
    <property type="molecule type" value="Genomic_DNA"/>
</dbReference>
<feature type="coiled-coil region" evidence="1">
    <location>
        <begin position="34"/>
        <end position="108"/>
    </location>
</feature>
<protein>
    <submittedName>
        <fullName evidence="2">Uncharacterized protein</fullName>
    </submittedName>
</protein>
<keyword evidence="1" id="KW-0175">Coiled coil</keyword>
<sequence>MKSEITLGLRCAAALVLCVALNSCGDDPELVRKREEQKAEISKLQGQLSVLKERLDQIPEGDKTAKIEELKQQADDNRAKIASLENEVEALGKEKAQVEKDHEKYKHKYIAK</sequence>
<accession>A0ABU9B0T6</accession>
<evidence type="ECO:0000313" key="3">
    <source>
        <dbReference type="Proteomes" id="UP001371305"/>
    </source>
</evidence>
<proteinExistence type="predicted"/>
<evidence type="ECO:0000256" key="1">
    <source>
        <dbReference type="SAM" id="Coils"/>
    </source>
</evidence>
<keyword evidence="3" id="KW-1185">Reference proteome</keyword>
<reference evidence="2 3" key="1">
    <citation type="submission" date="2024-04" db="EMBL/GenBank/DDBJ databases">
        <title>Luteolibacter sp. isolated from soil.</title>
        <authorList>
            <person name="An J."/>
        </authorList>
    </citation>
    <scope>NUCLEOTIDE SEQUENCE [LARGE SCALE GENOMIC DNA]</scope>
    <source>
        <strain evidence="2 3">Y139</strain>
    </source>
</reference>
<name>A0ABU9B0T6_9BACT</name>
<comment type="caution">
    <text evidence="2">The sequence shown here is derived from an EMBL/GenBank/DDBJ whole genome shotgun (WGS) entry which is preliminary data.</text>
</comment>
<dbReference type="Proteomes" id="UP001371305">
    <property type="component" value="Unassembled WGS sequence"/>
</dbReference>
<dbReference type="RefSeq" id="WP_341406383.1">
    <property type="nucleotide sequence ID" value="NZ_JBBUKT010000008.1"/>
</dbReference>
<organism evidence="2 3">
    <name type="scientific">Luteolibacter soli</name>
    <dbReference type="NCBI Taxonomy" id="3135280"/>
    <lineage>
        <taxon>Bacteria</taxon>
        <taxon>Pseudomonadati</taxon>
        <taxon>Verrucomicrobiota</taxon>
        <taxon>Verrucomicrobiia</taxon>
        <taxon>Verrucomicrobiales</taxon>
        <taxon>Verrucomicrobiaceae</taxon>
        <taxon>Luteolibacter</taxon>
    </lineage>
</organism>
<dbReference type="Gene3D" id="1.20.5.340">
    <property type="match status" value="1"/>
</dbReference>
<gene>
    <name evidence="2" type="ORF">WKV53_19090</name>
</gene>
<evidence type="ECO:0000313" key="2">
    <source>
        <dbReference type="EMBL" id="MEK7952627.1"/>
    </source>
</evidence>